<sequence length="113" mass="13637">MNFNLEMRQERDANVNEIKRNDKTPQLNRHLDCAVDDSRRYRDRNDDSKFRNYWKRRKVVPYRECSSLTFIVVMTVVGGYSYYKTRMERNYSPPPSLSLKTTQSNKLVIFFVQ</sequence>
<proteinExistence type="predicted"/>
<evidence type="ECO:0000313" key="2">
    <source>
        <dbReference type="EMBL" id="CRK97082.1"/>
    </source>
</evidence>
<gene>
    <name evidence="2" type="ORF">CLUMA_CG010495</name>
</gene>
<keyword evidence="1" id="KW-0472">Membrane</keyword>
<keyword evidence="3" id="KW-1185">Reference proteome</keyword>
<evidence type="ECO:0000256" key="1">
    <source>
        <dbReference type="SAM" id="Phobius"/>
    </source>
</evidence>
<reference evidence="2 3" key="1">
    <citation type="submission" date="2015-04" db="EMBL/GenBank/DDBJ databases">
        <authorList>
            <person name="Syromyatnikov M.Y."/>
            <person name="Popov V.N."/>
        </authorList>
    </citation>
    <scope>NUCLEOTIDE SEQUENCE [LARGE SCALE GENOMIC DNA]</scope>
</reference>
<organism evidence="2 3">
    <name type="scientific">Clunio marinus</name>
    <dbReference type="NCBI Taxonomy" id="568069"/>
    <lineage>
        <taxon>Eukaryota</taxon>
        <taxon>Metazoa</taxon>
        <taxon>Ecdysozoa</taxon>
        <taxon>Arthropoda</taxon>
        <taxon>Hexapoda</taxon>
        <taxon>Insecta</taxon>
        <taxon>Pterygota</taxon>
        <taxon>Neoptera</taxon>
        <taxon>Endopterygota</taxon>
        <taxon>Diptera</taxon>
        <taxon>Nematocera</taxon>
        <taxon>Chironomoidea</taxon>
        <taxon>Chironomidae</taxon>
        <taxon>Clunio</taxon>
    </lineage>
</organism>
<dbReference type="Proteomes" id="UP000183832">
    <property type="component" value="Unassembled WGS sequence"/>
</dbReference>
<evidence type="ECO:0000313" key="3">
    <source>
        <dbReference type="Proteomes" id="UP000183832"/>
    </source>
</evidence>
<dbReference type="EMBL" id="CVRI01000046">
    <property type="protein sequence ID" value="CRK97082.1"/>
    <property type="molecule type" value="Genomic_DNA"/>
</dbReference>
<name>A0A1J1IBG8_9DIPT</name>
<protein>
    <submittedName>
        <fullName evidence="2">CLUMA_CG010495, isoform A</fullName>
    </submittedName>
</protein>
<keyword evidence="1" id="KW-0812">Transmembrane</keyword>
<accession>A0A1J1IBG8</accession>
<feature type="transmembrane region" description="Helical" evidence="1">
    <location>
        <begin position="65"/>
        <end position="83"/>
    </location>
</feature>
<keyword evidence="1" id="KW-1133">Transmembrane helix</keyword>
<dbReference type="AlphaFoldDB" id="A0A1J1IBG8"/>